<dbReference type="EMBL" id="UZAM01009133">
    <property type="protein sequence ID" value="VDP07835.1"/>
    <property type="molecule type" value="Genomic_DNA"/>
</dbReference>
<feature type="domain" description="Neurotransmitter-gated ion-channel transmembrane" evidence="18">
    <location>
        <begin position="244"/>
        <end position="484"/>
    </location>
</feature>
<keyword evidence="14 16" id="KW-0407">Ion channel</keyword>
<keyword evidence="20" id="KW-1185">Reference proteome</keyword>
<sequence>MLLQGLRAGWRMMFVFVVQIIRTAWTDNFERKLHDDLLMSYDTLERPVPNSSLPLRVLLEITLFQIVDVDERSQVIQTNVWLKLTWEDYNLKWDPEQYGGLSDITLPADKIWKPDVLLYNSVDSNFANFYPSNLVVYSSGTITWIPPGIVRSSCKMDITWFPFDDQLCCLKFGSWTYNSLKLDLRKDKDGWDMSEYLENGEWLLIEYPVNRSKRLYECCPDEPYYDLKFCLHIRRRTLFYGFNLIIPSLLISLMTLLGFALPVESGEKVTLEITILLSVCVFLGMVSQMTPTTSEAVSLLGVFFACHMLVVSASVVCNVIVLQLHYRTPDTNIMGEKTRALLINWLPWLLMMQRPGKTFSRQIYLWKKEKKPNNKVHKDVESEIPGTSKTADITKCSNERELLLATSRHDSNMPLKPPIVDNQGYLIVTLSKIQQNVEYIANQLSKENADEDAKNDWKFAAVVVDRLCLIFFSIFIVLSTVIIFTSAPHLYV</sequence>
<evidence type="ECO:0000256" key="16">
    <source>
        <dbReference type="RuleBase" id="RU000687"/>
    </source>
</evidence>
<dbReference type="InterPro" id="IPR006201">
    <property type="entry name" value="Neur_channel"/>
</dbReference>
<reference evidence="21" key="1">
    <citation type="submission" date="2016-06" db="UniProtKB">
        <authorList>
            <consortium name="WormBaseParasite"/>
        </authorList>
    </citation>
    <scope>IDENTIFICATION</scope>
</reference>
<feature type="transmembrane region" description="Helical" evidence="16">
    <location>
        <begin position="296"/>
        <end position="321"/>
    </location>
</feature>
<dbReference type="InterPro" id="IPR018000">
    <property type="entry name" value="Neurotransmitter_ion_chnl_CS"/>
</dbReference>
<evidence type="ECO:0000259" key="17">
    <source>
        <dbReference type="Pfam" id="PF02931"/>
    </source>
</evidence>
<evidence type="ECO:0000256" key="1">
    <source>
        <dbReference type="ARBA" id="ARBA00009237"/>
    </source>
</evidence>
<keyword evidence="3" id="KW-1003">Cell membrane</keyword>
<evidence type="ECO:0000259" key="18">
    <source>
        <dbReference type="Pfam" id="PF02932"/>
    </source>
</evidence>
<evidence type="ECO:0000313" key="21">
    <source>
        <dbReference type="WBParaSite" id="SBAD_0000585501-mRNA-1"/>
    </source>
</evidence>
<dbReference type="InterPro" id="IPR002394">
    <property type="entry name" value="Nicotinic_acetylcholine_rcpt"/>
</dbReference>
<dbReference type="CDD" id="cd19051">
    <property type="entry name" value="LGIC_TM_cation"/>
    <property type="match status" value="1"/>
</dbReference>
<proteinExistence type="inferred from homology"/>
<keyword evidence="9" id="KW-1015">Disulfide bond</keyword>
<dbReference type="InterPro" id="IPR036734">
    <property type="entry name" value="Neur_chan_lig-bd_sf"/>
</dbReference>
<evidence type="ECO:0000256" key="3">
    <source>
        <dbReference type="ARBA" id="ARBA00022475"/>
    </source>
</evidence>
<accession>A0A183IPT5</accession>
<dbReference type="FunFam" id="2.70.170.10:FF:000016">
    <property type="entry name" value="Nicotinic acetylcholine receptor subunit"/>
    <property type="match status" value="1"/>
</dbReference>
<keyword evidence="5 16" id="KW-1133">Transmembrane helix</keyword>
<evidence type="ECO:0000256" key="5">
    <source>
        <dbReference type="ARBA" id="ARBA00022989"/>
    </source>
</evidence>
<keyword evidence="7 16" id="KW-0406">Ion transport</keyword>
<evidence type="ECO:0000256" key="13">
    <source>
        <dbReference type="ARBA" id="ARBA00023286"/>
    </source>
</evidence>
<dbReference type="PRINTS" id="PR00254">
    <property type="entry name" value="NICOTINICR"/>
</dbReference>
<dbReference type="InterPro" id="IPR038050">
    <property type="entry name" value="Neuro_actylchol_rec"/>
</dbReference>
<evidence type="ECO:0000313" key="19">
    <source>
        <dbReference type="EMBL" id="VDP07835.1"/>
    </source>
</evidence>
<keyword evidence="10" id="KW-0675">Receptor</keyword>
<name>A0A183IPT5_9BILA</name>
<feature type="transmembrane region" description="Helical" evidence="16">
    <location>
        <begin position="467"/>
        <end position="491"/>
    </location>
</feature>
<evidence type="ECO:0000256" key="12">
    <source>
        <dbReference type="ARBA" id="ARBA00023257"/>
    </source>
</evidence>
<keyword evidence="2 16" id="KW-0813">Transport</keyword>
<organism evidence="21">
    <name type="scientific">Soboliphyme baturini</name>
    <dbReference type="NCBI Taxonomy" id="241478"/>
    <lineage>
        <taxon>Eukaryota</taxon>
        <taxon>Metazoa</taxon>
        <taxon>Ecdysozoa</taxon>
        <taxon>Nematoda</taxon>
        <taxon>Enoplea</taxon>
        <taxon>Dorylaimia</taxon>
        <taxon>Dioctophymatida</taxon>
        <taxon>Dioctophymatoidea</taxon>
        <taxon>Soboliphymatidae</taxon>
        <taxon>Soboliphyme</taxon>
    </lineage>
</organism>
<dbReference type="SUPFAM" id="SSF63712">
    <property type="entry name" value="Nicotinic receptor ligand binding domain-like"/>
    <property type="match status" value="1"/>
</dbReference>
<dbReference type="Gene3D" id="1.20.58.390">
    <property type="entry name" value="Neurotransmitter-gated ion-channel transmembrane domain"/>
    <property type="match status" value="2"/>
</dbReference>
<keyword evidence="4 16" id="KW-0812">Transmembrane</keyword>
<evidence type="ECO:0000256" key="6">
    <source>
        <dbReference type="ARBA" id="ARBA00023018"/>
    </source>
</evidence>
<keyword evidence="13" id="KW-1071">Ligand-gated ion channel</keyword>
<dbReference type="PRINTS" id="PR00252">
    <property type="entry name" value="NRIONCHANNEL"/>
</dbReference>
<comment type="similarity">
    <text evidence="1">Belongs to the ligand-gated ion channel (TC 1.A.9) family. Acetylcholine receptor (TC 1.A.9.1) subfamily.</text>
</comment>
<keyword evidence="12" id="KW-0628">Postsynaptic cell membrane</keyword>
<dbReference type="PANTHER" id="PTHR18945">
    <property type="entry name" value="NEUROTRANSMITTER GATED ION CHANNEL"/>
    <property type="match status" value="1"/>
</dbReference>
<evidence type="ECO:0000256" key="2">
    <source>
        <dbReference type="ARBA" id="ARBA00022448"/>
    </source>
</evidence>
<dbReference type="GO" id="GO:0004888">
    <property type="term" value="F:transmembrane signaling receptor activity"/>
    <property type="evidence" value="ECO:0007669"/>
    <property type="project" value="InterPro"/>
</dbReference>
<dbReference type="FunFam" id="1.20.58.390:FF:000043">
    <property type="entry name" value="AcetylCholine Receptor"/>
    <property type="match status" value="1"/>
</dbReference>
<dbReference type="OrthoDB" id="5975154at2759"/>
<evidence type="ECO:0000256" key="8">
    <source>
        <dbReference type="ARBA" id="ARBA00023136"/>
    </source>
</evidence>
<dbReference type="WBParaSite" id="SBAD_0000585501-mRNA-1">
    <property type="protein sequence ID" value="SBAD_0000585501-mRNA-1"/>
    <property type="gene ID" value="SBAD_0000585501"/>
</dbReference>
<dbReference type="GO" id="GO:0022848">
    <property type="term" value="F:acetylcholine-gated monoatomic cation-selective channel activity"/>
    <property type="evidence" value="ECO:0007669"/>
    <property type="project" value="InterPro"/>
</dbReference>
<evidence type="ECO:0000256" key="7">
    <source>
        <dbReference type="ARBA" id="ARBA00023065"/>
    </source>
</evidence>
<feature type="signal peptide" evidence="16">
    <location>
        <begin position="1"/>
        <end position="26"/>
    </location>
</feature>
<evidence type="ECO:0000256" key="4">
    <source>
        <dbReference type="ARBA" id="ARBA00022692"/>
    </source>
</evidence>
<comment type="subcellular location">
    <subcellularLocation>
        <location evidence="15">Postsynaptic cell membrane</location>
        <topology evidence="15">Multi-pass membrane protein</topology>
    </subcellularLocation>
</comment>
<dbReference type="CDD" id="cd18997">
    <property type="entry name" value="LGIC_ECD_nAChR"/>
    <property type="match status" value="1"/>
</dbReference>
<keyword evidence="8 16" id="KW-0472">Membrane</keyword>
<dbReference type="Pfam" id="PF02931">
    <property type="entry name" value="Neur_chan_LBD"/>
    <property type="match status" value="1"/>
</dbReference>
<dbReference type="SUPFAM" id="SSF90112">
    <property type="entry name" value="Neurotransmitter-gated ion-channel transmembrane pore"/>
    <property type="match status" value="1"/>
</dbReference>
<reference evidence="19 20" key="2">
    <citation type="submission" date="2018-11" db="EMBL/GenBank/DDBJ databases">
        <authorList>
            <consortium name="Pathogen Informatics"/>
        </authorList>
    </citation>
    <scope>NUCLEOTIDE SEQUENCE [LARGE SCALE GENOMIC DNA]</scope>
</reference>
<dbReference type="GO" id="GO:0045211">
    <property type="term" value="C:postsynaptic membrane"/>
    <property type="evidence" value="ECO:0007669"/>
    <property type="project" value="UniProtKB-SubCell"/>
</dbReference>
<dbReference type="InterPro" id="IPR036719">
    <property type="entry name" value="Neuro-gated_channel_TM_sf"/>
</dbReference>
<dbReference type="NCBIfam" id="TIGR00860">
    <property type="entry name" value="LIC"/>
    <property type="match status" value="1"/>
</dbReference>
<evidence type="ECO:0000256" key="14">
    <source>
        <dbReference type="ARBA" id="ARBA00023303"/>
    </source>
</evidence>
<feature type="transmembrane region" description="Helical" evidence="16">
    <location>
        <begin position="273"/>
        <end position="290"/>
    </location>
</feature>
<evidence type="ECO:0000256" key="11">
    <source>
        <dbReference type="ARBA" id="ARBA00023180"/>
    </source>
</evidence>
<evidence type="ECO:0000256" key="9">
    <source>
        <dbReference type="ARBA" id="ARBA00023157"/>
    </source>
</evidence>
<dbReference type="PROSITE" id="PS00236">
    <property type="entry name" value="NEUROTR_ION_CHANNEL"/>
    <property type="match status" value="1"/>
</dbReference>
<evidence type="ECO:0000256" key="10">
    <source>
        <dbReference type="ARBA" id="ARBA00023170"/>
    </source>
</evidence>
<evidence type="ECO:0000256" key="15">
    <source>
        <dbReference type="ARBA" id="ARBA00034104"/>
    </source>
</evidence>
<dbReference type="Proteomes" id="UP000270296">
    <property type="component" value="Unassembled WGS sequence"/>
</dbReference>
<feature type="chain" id="PRO_5043073800" evidence="16">
    <location>
        <begin position="27"/>
        <end position="492"/>
    </location>
</feature>
<feature type="domain" description="Neurotransmitter-gated ion-channel ligand-binding" evidence="17">
    <location>
        <begin position="31"/>
        <end position="237"/>
    </location>
</feature>
<gene>
    <name evidence="19" type="ORF">SBAD_LOCUS5632</name>
</gene>
<dbReference type="Gene3D" id="2.70.170.10">
    <property type="entry name" value="Neurotransmitter-gated ion-channel ligand-binding domain"/>
    <property type="match status" value="1"/>
</dbReference>
<keyword evidence="11" id="KW-0325">Glycoprotein</keyword>
<dbReference type="InterPro" id="IPR006202">
    <property type="entry name" value="Neur_chan_lig-bd"/>
</dbReference>
<feature type="transmembrane region" description="Helical" evidence="16">
    <location>
        <begin position="238"/>
        <end position="261"/>
    </location>
</feature>
<keyword evidence="6" id="KW-0770">Synapse</keyword>
<protein>
    <submittedName>
        <fullName evidence="21">Neuronal acetylcholine receptor subunit alpha-7</fullName>
    </submittedName>
</protein>
<keyword evidence="16" id="KW-0732">Signal</keyword>
<dbReference type="Pfam" id="PF02932">
    <property type="entry name" value="Neur_chan_memb"/>
    <property type="match status" value="1"/>
</dbReference>
<dbReference type="AlphaFoldDB" id="A0A183IPT5"/>
<dbReference type="InterPro" id="IPR006029">
    <property type="entry name" value="Neurotrans-gated_channel_TM"/>
</dbReference>
<evidence type="ECO:0000313" key="20">
    <source>
        <dbReference type="Proteomes" id="UP000270296"/>
    </source>
</evidence>